<dbReference type="Gene3D" id="1.25.40.10">
    <property type="entry name" value="Tetratricopeptide repeat domain"/>
    <property type="match status" value="1"/>
</dbReference>
<protein>
    <submittedName>
        <fullName evidence="1">Uncharacterized protein</fullName>
    </submittedName>
</protein>
<accession>A0A0F9VFJ0</accession>
<dbReference type="EMBL" id="LAZR01000025">
    <property type="protein sequence ID" value="KKO03891.1"/>
    <property type="molecule type" value="Genomic_DNA"/>
</dbReference>
<comment type="caution">
    <text evidence="1">The sequence shown here is derived from an EMBL/GenBank/DDBJ whole genome shotgun (WGS) entry which is preliminary data.</text>
</comment>
<sequence>MAATENTLRLHLGIAEQGKILALKGKHQDALEHYREALRLAVSSKAPEVFFRHYTQCVMESLELSGELDSVLRYCEEAEQHYQRLASPLPLVSRDRADNLQRRGCILLRQGHVEQAMTSFELALQLAQENALPLARELTGWSKRGLTVGSRQLNEAQQRHQYFIVRKALVDPAHAIPLPPERLQRARAATPF</sequence>
<dbReference type="InterPro" id="IPR019734">
    <property type="entry name" value="TPR_rpt"/>
</dbReference>
<evidence type="ECO:0000313" key="1">
    <source>
        <dbReference type="EMBL" id="KKO03891.1"/>
    </source>
</evidence>
<dbReference type="InterPro" id="IPR011990">
    <property type="entry name" value="TPR-like_helical_dom_sf"/>
</dbReference>
<dbReference type="SUPFAM" id="SSF48452">
    <property type="entry name" value="TPR-like"/>
    <property type="match status" value="1"/>
</dbReference>
<dbReference type="SMART" id="SM00028">
    <property type="entry name" value="TPR"/>
    <property type="match status" value="2"/>
</dbReference>
<reference evidence="1" key="1">
    <citation type="journal article" date="2015" name="Nature">
        <title>Complex archaea that bridge the gap between prokaryotes and eukaryotes.</title>
        <authorList>
            <person name="Spang A."/>
            <person name="Saw J.H."/>
            <person name="Jorgensen S.L."/>
            <person name="Zaremba-Niedzwiedzka K."/>
            <person name="Martijn J."/>
            <person name="Lind A.E."/>
            <person name="van Eijk R."/>
            <person name="Schleper C."/>
            <person name="Guy L."/>
            <person name="Ettema T.J."/>
        </authorList>
    </citation>
    <scope>NUCLEOTIDE SEQUENCE</scope>
</reference>
<name>A0A0F9VFJ0_9ZZZZ</name>
<dbReference type="Pfam" id="PF13181">
    <property type="entry name" value="TPR_8"/>
    <property type="match status" value="1"/>
</dbReference>
<organism evidence="1">
    <name type="scientific">marine sediment metagenome</name>
    <dbReference type="NCBI Taxonomy" id="412755"/>
    <lineage>
        <taxon>unclassified sequences</taxon>
        <taxon>metagenomes</taxon>
        <taxon>ecological metagenomes</taxon>
    </lineage>
</organism>
<dbReference type="AlphaFoldDB" id="A0A0F9VFJ0"/>
<proteinExistence type="predicted"/>
<gene>
    <name evidence="1" type="ORF">LCGC14_0093180</name>
</gene>
<dbReference type="PROSITE" id="PS50005">
    <property type="entry name" value="TPR"/>
    <property type="match status" value="1"/>
</dbReference>